<sequence>MMLLRRLFFMALLWSVACVCVAGEDNEEEESLLSDVGDCRDPGNTVSKCKPNPKQTEDSPECKEHSDRENCLTSGDESEENCREDSKPLCPPKEPAPTTPKGADPSSGLPGPAGTEGPHGLPSSSDDDSGKDGGDGPHAPAGKPPLSAKPQVRDGEKRSTDADRELAEKEKEHPQSRNPTDDSLVETTEVVNHTPTPGSHPSKEQGDSTHLPSQDVPSGVDRGRGHSDSEPPTVSPGNSENPNGTDNEQTPGNEQSIQRGNGTQGTSDAQGNTQPQEATITQPYSPSDTSSSSVTENTGETSSESDASGSQNE</sequence>
<dbReference type="Proteomes" id="UP000192257">
    <property type="component" value="Unassembled WGS sequence"/>
</dbReference>
<feature type="region of interest" description="Disordered" evidence="1">
    <location>
        <begin position="33"/>
        <end position="313"/>
    </location>
</feature>
<feature type="compositionally biased region" description="Polar residues" evidence="1">
    <location>
        <begin position="185"/>
        <end position="199"/>
    </location>
</feature>
<feature type="compositionally biased region" description="Pro residues" evidence="1">
    <location>
        <begin position="89"/>
        <end position="98"/>
    </location>
</feature>
<evidence type="ECO:0000313" key="3">
    <source>
        <dbReference type="EMBL" id="ORC83683.1"/>
    </source>
</evidence>
<dbReference type="GeneID" id="39990727"/>
<evidence type="ECO:0008006" key="5">
    <source>
        <dbReference type="Google" id="ProtNLM"/>
    </source>
</evidence>
<dbReference type="VEuPathDB" id="TriTrypDB:TM35_000601140"/>
<dbReference type="PROSITE" id="PS51257">
    <property type="entry name" value="PROKAR_LIPOPROTEIN"/>
    <property type="match status" value="1"/>
</dbReference>
<feature type="compositionally biased region" description="Polar residues" evidence="1">
    <location>
        <begin position="294"/>
        <end position="313"/>
    </location>
</feature>
<evidence type="ECO:0000256" key="1">
    <source>
        <dbReference type="SAM" id="MobiDB-lite"/>
    </source>
</evidence>
<evidence type="ECO:0000256" key="2">
    <source>
        <dbReference type="SAM" id="SignalP"/>
    </source>
</evidence>
<feature type="compositionally biased region" description="Basic and acidic residues" evidence="1">
    <location>
        <begin position="151"/>
        <end position="175"/>
    </location>
</feature>
<organism evidence="3 4">
    <name type="scientific">Trypanosoma theileri</name>
    <dbReference type="NCBI Taxonomy" id="67003"/>
    <lineage>
        <taxon>Eukaryota</taxon>
        <taxon>Discoba</taxon>
        <taxon>Euglenozoa</taxon>
        <taxon>Kinetoplastea</taxon>
        <taxon>Metakinetoplastina</taxon>
        <taxon>Trypanosomatida</taxon>
        <taxon>Trypanosomatidae</taxon>
        <taxon>Trypanosoma</taxon>
    </lineage>
</organism>
<evidence type="ECO:0000313" key="4">
    <source>
        <dbReference type="Proteomes" id="UP000192257"/>
    </source>
</evidence>
<proteinExistence type="predicted"/>
<keyword evidence="4" id="KW-1185">Reference proteome</keyword>
<keyword evidence="2" id="KW-0732">Signal</keyword>
<name>A0A1X0NGU7_9TRYP</name>
<feature type="signal peptide" evidence="2">
    <location>
        <begin position="1"/>
        <end position="18"/>
    </location>
</feature>
<protein>
    <recommendedName>
        <fullName evidence="5">Mucin-associated surface protein (MASP)</fullName>
    </recommendedName>
</protein>
<feature type="chain" id="PRO_5013230462" description="Mucin-associated surface protein (MASP)" evidence="2">
    <location>
        <begin position="19"/>
        <end position="313"/>
    </location>
</feature>
<gene>
    <name evidence="3" type="ORF">TM35_000601140</name>
</gene>
<feature type="compositionally biased region" description="Basic and acidic residues" evidence="1">
    <location>
        <begin position="55"/>
        <end position="70"/>
    </location>
</feature>
<comment type="caution">
    <text evidence="3">The sequence shown here is derived from an EMBL/GenBank/DDBJ whole genome shotgun (WGS) entry which is preliminary data.</text>
</comment>
<dbReference type="EMBL" id="NBCO01000060">
    <property type="protein sequence ID" value="ORC83683.1"/>
    <property type="molecule type" value="Genomic_DNA"/>
</dbReference>
<feature type="non-terminal residue" evidence="3">
    <location>
        <position position="313"/>
    </location>
</feature>
<dbReference type="RefSeq" id="XP_028877749.1">
    <property type="nucleotide sequence ID" value="XM_029030947.1"/>
</dbReference>
<reference evidence="3 4" key="1">
    <citation type="submission" date="2017-03" db="EMBL/GenBank/DDBJ databases">
        <title>An alternative strategy for trypanosome survival in the mammalian bloodstream revealed through genome and transcriptome analysis of the ubiquitous bovine parasite Trypanosoma (Megatrypanum) theileri.</title>
        <authorList>
            <person name="Kelly S."/>
            <person name="Ivens A."/>
            <person name="Mott A."/>
            <person name="O'Neill E."/>
            <person name="Emms D."/>
            <person name="Macleod O."/>
            <person name="Voorheis P."/>
            <person name="Matthews J."/>
            <person name="Matthews K."/>
            <person name="Carrington M."/>
        </authorList>
    </citation>
    <scope>NUCLEOTIDE SEQUENCE [LARGE SCALE GENOMIC DNA]</scope>
    <source>
        <strain evidence="3">Edinburgh</strain>
    </source>
</reference>
<dbReference type="AlphaFoldDB" id="A0A1X0NGU7"/>
<feature type="compositionally biased region" description="Polar residues" evidence="1">
    <location>
        <begin position="230"/>
        <end position="284"/>
    </location>
</feature>
<accession>A0A1X0NGU7</accession>